<evidence type="ECO:0000313" key="3">
    <source>
        <dbReference type="Proteomes" id="UP001204439"/>
    </source>
</evidence>
<name>A0ABU4JHQ0_9FLAO</name>
<dbReference type="Proteomes" id="UP001204439">
    <property type="component" value="Unassembled WGS sequence"/>
</dbReference>
<keyword evidence="1" id="KW-0472">Membrane</keyword>
<comment type="caution">
    <text evidence="2">The sequence shown here is derived from an EMBL/GenBank/DDBJ whole genome shotgun (WGS) entry which is preliminary data.</text>
</comment>
<reference evidence="2 3" key="1">
    <citation type="submission" date="2023-11" db="EMBL/GenBank/DDBJ databases">
        <title>First isolation, identification, and characterization of non-pathogenic Epilithonimonas ginsengisoli isolated from diseased farmed rainbow trout (Oncorhynchus mykiss) in Chile.</title>
        <authorList>
            <person name="Miranda C.D."/>
            <person name="Irgang R."/>
            <person name="Concha C."/>
            <person name="Rojas R."/>
            <person name="Avendano R."/>
        </authorList>
    </citation>
    <scope>NUCLEOTIDE SEQUENCE [LARGE SCALE GENOMIC DNA]</scope>
    <source>
        <strain evidence="2 3">FP99</strain>
    </source>
</reference>
<accession>A0ABU4JHQ0</accession>
<evidence type="ECO:0000313" key="2">
    <source>
        <dbReference type="EMBL" id="MDW8549152.1"/>
    </source>
</evidence>
<feature type="transmembrane region" description="Helical" evidence="1">
    <location>
        <begin position="12"/>
        <end position="35"/>
    </location>
</feature>
<keyword evidence="3" id="KW-1185">Reference proteome</keyword>
<proteinExistence type="predicted"/>
<dbReference type="RefSeq" id="WP_063969852.1">
    <property type="nucleotide sequence ID" value="NZ_JAMXLT020000014.1"/>
</dbReference>
<dbReference type="EMBL" id="JAMXLT020000014">
    <property type="protein sequence ID" value="MDW8549152.1"/>
    <property type="molecule type" value="Genomic_DNA"/>
</dbReference>
<protein>
    <submittedName>
        <fullName evidence="2">Uncharacterized protein</fullName>
    </submittedName>
</protein>
<feature type="transmembrane region" description="Helical" evidence="1">
    <location>
        <begin position="77"/>
        <end position="94"/>
    </location>
</feature>
<organism evidence="2 3">
    <name type="scientific">Epilithonimonas ginsengisoli</name>
    <dbReference type="NCBI Taxonomy" id="1245592"/>
    <lineage>
        <taxon>Bacteria</taxon>
        <taxon>Pseudomonadati</taxon>
        <taxon>Bacteroidota</taxon>
        <taxon>Flavobacteriia</taxon>
        <taxon>Flavobacteriales</taxon>
        <taxon>Weeksellaceae</taxon>
        <taxon>Chryseobacterium group</taxon>
        <taxon>Epilithonimonas</taxon>
    </lineage>
</organism>
<feature type="transmembrane region" description="Helical" evidence="1">
    <location>
        <begin position="47"/>
        <end position="65"/>
    </location>
</feature>
<sequence>MDSLIYHLTRKPTFISTSTALFFIFLIVLSVYKLVIPPKVGSADNMIIEMLAIFSIVPLGLLLIDRLLVRLINNIKLTILEVIIFGSIFLYYFLVADPF</sequence>
<keyword evidence="1" id="KW-1133">Transmembrane helix</keyword>
<gene>
    <name evidence="2" type="ORF">NG800_009530</name>
</gene>
<keyword evidence="1" id="KW-0812">Transmembrane</keyword>
<evidence type="ECO:0000256" key="1">
    <source>
        <dbReference type="SAM" id="Phobius"/>
    </source>
</evidence>